<proteinExistence type="predicted"/>
<evidence type="ECO:0000313" key="1">
    <source>
        <dbReference type="EMBL" id="QDB73832.1"/>
    </source>
</evidence>
<keyword evidence="2" id="KW-1185">Reference proteome</keyword>
<dbReference type="EMBL" id="MK804891">
    <property type="protein sequence ID" value="QDB73832.1"/>
    <property type="molecule type" value="Genomic_DNA"/>
</dbReference>
<dbReference type="Proteomes" id="UP000318122">
    <property type="component" value="Segment"/>
</dbReference>
<accession>A0A4Y5TWR5</accession>
<sequence>MSWLKLGAAVALLAAYGAWCYHAGATSARADAAEQAVEAWGERAALAGRLSVADQRLAATQALIMQGVAVEVTKREVIYRDRIKNPAVRRGVVDSGLLELIDSTHGIDSPKR</sequence>
<protein>
    <submittedName>
        <fullName evidence="1">Uncharacterized protein</fullName>
    </submittedName>
</protein>
<evidence type="ECO:0000313" key="2">
    <source>
        <dbReference type="Proteomes" id="UP000318122"/>
    </source>
</evidence>
<gene>
    <name evidence="1" type="ORF">2D05_001</name>
</gene>
<name>A0A4Y5TWR5_9CAUD</name>
<reference evidence="1 2" key="1">
    <citation type="submission" date="2019-04" db="EMBL/GenBank/DDBJ databases">
        <title>Nine Novel Phages from a Plateau Lake in Southwest China Provide Insights into Aeromonas Phage Diversity.</title>
        <authorList>
            <person name="Xiao W."/>
        </authorList>
    </citation>
    <scope>NUCLEOTIDE SEQUENCE [LARGE SCALE GENOMIC DNA]</scope>
</reference>
<organism evidence="1 2">
    <name type="scientific">Aeromonas phage 2_D05</name>
    <dbReference type="NCBI Taxonomy" id="2588098"/>
    <lineage>
        <taxon>Viruses</taxon>
        <taxon>Duplodnaviria</taxon>
        <taxon>Heunggongvirae</taxon>
        <taxon>Uroviricota</taxon>
        <taxon>Caudoviricetes</taxon>
        <taxon>Kunmingvirus</taxon>
        <taxon>Kunmingvirus kv2D05</taxon>
    </lineage>
</organism>